<feature type="active site" description="Proton donor" evidence="2">
    <location>
        <position position="491"/>
    </location>
</feature>
<keyword evidence="4" id="KW-0285">Flavoprotein</keyword>
<organism evidence="7 8">
    <name type="scientific">Monilinia laxa</name>
    <name type="common">Brown rot fungus</name>
    <name type="synonym">Sclerotinia laxa</name>
    <dbReference type="NCBI Taxonomy" id="61186"/>
    <lineage>
        <taxon>Eukaryota</taxon>
        <taxon>Fungi</taxon>
        <taxon>Dikarya</taxon>
        <taxon>Ascomycota</taxon>
        <taxon>Pezizomycotina</taxon>
        <taxon>Leotiomycetes</taxon>
        <taxon>Helotiales</taxon>
        <taxon>Sclerotiniaceae</taxon>
        <taxon>Monilinia</taxon>
    </lineage>
</organism>
<name>A0A5N6K564_MONLA</name>
<dbReference type="Proteomes" id="UP000326757">
    <property type="component" value="Unassembled WGS sequence"/>
</dbReference>
<dbReference type="InterPro" id="IPR007867">
    <property type="entry name" value="GMC_OxRtase_C"/>
</dbReference>
<feature type="binding site" evidence="3">
    <location>
        <begin position="530"/>
        <end position="531"/>
    </location>
    <ligand>
        <name>FAD</name>
        <dbReference type="ChEBI" id="CHEBI:57692"/>
    </ligand>
</feature>
<evidence type="ECO:0000256" key="3">
    <source>
        <dbReference type="PIRSR" id="PIRSR000137-2"/>
    </source>
</evidence>
<dbReference type="SUPFAM" id="SSF51905">
    <property type="entry name" value="FAD/NAD(P)-binding domain"/>
    <property type="match status" value="1"/>
</dbReference>
<dbReference type="AlphaFoldDB" id="A0A5N6K564"/>
<evidence type="ECO:0000313" key="8">
    <source>
        <dbReference type="Proteomes" id="UP000326757"/>
    </source>
</evidence>
<feature type="domain" description="Glucose-methanol-choline oxidoreductase N-terminal" evidence="6">
    <location>
        <begin position="262"/>
        <end position="276"/>
    </location>
</feature>
<dbReference type="InterPro" id="IPR036188">
    <property type="entry name" value="FAD/NAD-bd_sf"/>
</dbReference>
<evidence type="ECO:0000256" key="4">
    <source>
        <dbReference type="RuleBase" id="RU003968"/>
    </source>
</evidence>
<dbReference type="PANTHER" id="PTHR11552:SF123">
    <property type="entry name" value="GMC OXIDOREDUCTASE (AFU_ORTHOLOGUE AFUA_2G01770)-RELATED"/>
    <property type="match status" value="1"/>
</dbReference>
<dbReference type="OrthoDB" id="269227at2759"/>
<dbReference type="SUPFAM" id="SSF54373">
    <property type="entry name" value="FAD-linked reductases, C-terminal domain"/>
    <property type="match status" value="1"/>
</dbReference>
<dbReference type="GO" id="GO:0016614">
    <property type="term" value="F:oxidoreductase activity, acting on CH-OH group of donors"/>
    <property type="evidence" value="ECO:0007669"/>
    <property type="project" value="InterPro"/>
</dbReference>
<feature type="domain" description="Glucose-methanol-choline oxidoreductase N-terminal" evidence="5">
    <location>
        <begin position="86"/>
        <end position="109"/>
    </location>
</feature>
<keyword evidence="8" id="KW-1185">Reference proteome</keyword>
<reference evidence="7 8" key="1">
    <citation type="submission" date="2019-06" db="EMBL/GenBank/DDBJ databases">
        <title>Genome Sequence of the Brown Rot Fungal Pathogen Monilinia laxa.</title>
        <authorList>
            <person name="De Miccolis Angelini R.M."/>
            <person name="Landi L."/>
            <person name="Abate D."/>
            <person name="Pollastro S."/>
            <person name="Romanazzi G."/>
            <person name="Faretra F."/>
        </authorList>
    </citation>
    <scope>NUCLEOTIDE SEQUENCE [LARGE SCALE GENOMIC DNA]</scope>
    <source>
        <strain evidence="7 8">Mlax316</strain>
    </source>
</reference>
<comment type="similarity">
    <text evidence="1 4">Belongs to the GMC oxidoreductase family.</text>
</comment>
<dbReference type="InterPro" id="IPR000172">
    <property type="entry name" value="GMC_OxRdtase_N"/>
</dbReference>
<dbReference type="Gene3D" id="3.50.50.60">
    <property type="entry name" value="FAD/NAD(P)-binding domain"/>
    <property type="match status" value="1"/>
</dbReference>
<feature type="active site" description="Proton acceptor" evidence="2">
    <location>
        <position position="529"/>
    </location>
</feature>
<comment type="caution">
    <text evidence="7">The sequence shown here is derived from an EMBL/GenBank/DDBJ whole genome shotgun (WGS) entry which is preliminary data.</text>
</comment>
<proteinExistence type="inferred from homology"/>
<keyword evidence="3 4" id="KW-0274">FAD</keyword>
<dbReference type="Pfam" id="PF00732">
    <property type="entry name" value="GMC_oxred_N"/>
    <property type="match status" value="1"/>
</dbReference>
<dbReference type="PIRSF" id="PIRSF000137">
    <property type="entry name" value="Alcohol_oxidase"/>
    <property type="match status" value="1"/>
</dbReference>
<gene>
    <name evidence="7" type="ORF">EYC80_001540</name>
</gene>
<protein>
    <recommendedName>
        <fullName evidence="5 6">Glucose-methanol-choline oxidoreductase N-terminal domain-containing protein</fullName>
    </recommendedName>
</protein>
<dbReference type="InterPro" id="IPR012132">
    <property type="entry name" value="GMC_OxRdtase"/>
</dbReference>
<evidence type="ECO:0000259" key="5">
    <source>
        <dbReference type="PROSITE" id="PS00623"/>
    </source>
</evidence>
<evidence type="ECO:0000313" key="7">
    <source>
        <dbReference type="EMBL" id="KAB8297738.1"/>
    </source>
</evidence>
<accession>A0A5N6K564</accession>
<evidence type="ECO:0000259" key="6">
    <source>
        <dbReference type="PROSITE" id="PS00624"/>
    </source>
</evidence>
<dbReference type="PANTHER" id="PTHR11552">
    <property type="entry name" value="GLUCOSE-METHANOL-CHOLINE GMC OXIDOREDUCTASE"/>
    <property type="match status" value="1"/>
</dbReference>
<dbReference type="Pfam" id="PF05199">
    <property type="entry name" value="GMC_oxred_C"/>
    <property type="match status" value="1"/>
</dbReference>
<evidence type="ECO:0000256" key="2">
    <source>
        <dbReference type="PIRSR" id="PIRSR000137-1"/>
    </source>
</evidence>
<dbReference type="EMBL" id="VIGI01000007">
    <property type="protein sequence ID" value="KAB8297738.1"/>
    <property type="molecule type" value="Genomic_DNA"/>
</dbReference>
<dbReference type="Gene3D" id="3.30.560.10">
    <property type="entry name" value="Glucose Oxidase, domain 3"/>
    <property type="match status" value="1"/>
</dbReference>
<sequence>MEVPTEADYIIVGGGLTGCALAGRLAERLGPSSSIFILEAGVDPTSNPNSTSLGGGFALAGSELDWAYKTAPNSALGKRVVTLVAGKTLGGGSVLNYGGWARGDKRDYDAWARILGDDRWSYKGLLPYFQRSESVHDVAENPDQYGYDGPMKVTSISGSDPKRRYPLREPILKAWAELGVEHIPTNTGKLDGLSEFLENFDDGVRQPSYLAFDLSGVRIITETAVHRILFEQTPDQKPRATTVVLADGRQIKARKEIIISAGAVGSPQLLQLSGVGPASVLTRHSIPVVVDLPAVGQNLFEHFALFQIFKLRNPERGLSLGHPSLSDPAFFKGMPVDWVVNEALPAETLKKALAEDGDLSDVRRLGEAGQTHVETMILYNPLAPGVPVDGSFLGTSVMLTMPTSRGSLELASASPNTPPVISGNYFSTTTDRAVLVYGARRLLQCLTGTKIGKEFVETEVGPGPGLEPLTVESSDEDIEDRIRIVGNPHFHIAGTCAIGKVLDTNLRVKGVKGLRVVDASIFPAPLGGHPQASLYAIADLAAEIIAEGK</sequence>
<dbReference type="GO" id="GO:0050660">
    <property type="term" value="F:flavin adenine dinucleotide binding"/>
    <property type="evidence" value="ECO:0007669"/>
    <property type="project" value="InterPro"/>
</dbReference>
<dbReference type="PROSITE" id="PS00624">
    <property type="entry name" value="GMC_OXRED_2"/>
    <property type="match status" value="1"/>
</dbReference>
<evidence type="ECO:0000256" key="1">
    <source>
        <dbReference type="ARBA" id="ARBA00010790"/>
    </source>
</evidence>
<dbReference type="PROSITE" id="PS00623">
    <property type="entry name" value="GMC_OXRED_1"/>
    <property type="match status" value="1"/>
</dbReference>
<feature type="binding site" evidence="3">
    <location>
        <position position="225"/>
    </location>
    <ligand>
        <name>FAD</name>
        <dbReference type="ChEBI" id="CHEBI:57692"/>
    </ligand>
</feature>
<comment type="cofactor">
    <cofactor evidence="3">
        <name>FAD</name>
        <dbReference type="ChEBI" id="CHEBI:57692"/>
    </cofactor>
</comment>